<name>A0A540X5I0_9BACT</name>
<keyword evidence="1" id="KW-0808">Transferase</keyword>
<keyword evidence="2 5" id="KW-0547">Nucleotide-binding</keyword>
<dbReference type="GO" id="GO:0005524">
    <property type="term" value="F:ATP binding"/>
    <property type="evidence" value="ECO:0007669"/>
    <property type="project" value="UniProtKB-UniRule"/>
</dbReference>
<dbReference type="AlphaFoldDB" id="A0A540X5I0"/>
<keyword evidence="3 8" id="KW-0418">Kinase</keyword>
<organism evidence="8 9">
    <name type="scientific">Myxococcus llanfairpwllgwyngyllgogerychwyrndrobwllllantysiliogogogochensis</name>
    <dbReference type="NCBI Taxonomy" id="2590453"/>
    <lineage>
        <taxon>Bacteria</taxon>
        <taxon>Pseudomonadati</taxon>
        <taxon>Myxococcota</taxon>
        <taxon>Myxococcia</taxon>
        <taxon>Myxococcales</taxon>
        <taxon>Cystobacterineae</taxon>
        <taxon>Myxococcaceae</taxon>
        <taxon>Myxococcus</taxon>
    </lineage>
</organism>
<evidence type="ECO:0000313" key="8">
    <source>
        <dbReference type="EMBL" id="TQF16493.1"/>
    </source>
</evidence>
<dbReference type="RefSeq" id="WP_141641891.1">
    <property type="nucleotide sequence ID" value="NZ_VIFM01000023.1"/>
</dbReference>
<feature type="region of interest" description="Disordered" evidence="6">
    <location>
        <begin position="55"/>
        <end position="84"/>
    </location>
</feature>
<dbReference type="PROSITE" id="PS00107">
    <property type="entry name" value="PROTEIN_KINASE_ATP"/>
    <property type="match status" value="1"/>
</dbReference>
<dbReference type="PANTHER" id="PTHR43289">
    <property type="entry name" value="MITOGEN-ACTIVATED PROTEIN KINASE KINASE KINASE 20-RELATED"/>
    <property type="match status" value="1"/>
</dbReference>
<dbReference type="InterPro" id="IPR011009">
    <property type="entry name" value="Kinase-like_dom_sf"/>
</dbReference>
<proteinExistence type="predicted"/>
<evidence type="ECO:0000259" key="7">
    <source>
        <dbReference type="PROSITE" id="PS50011"/>
    </source>
</evidence>
<dbReference type="PROSITE" id="PS50011">
    <property type="entry name" value="PROTEIN_KINASE_DOM"/>
    <property type="match status" value="1"/>
</dbReference>
<evidence type="ECO:0000256" key="5">
    <source>
        <dbReference type="PROSITE-ProRule" id="PRU10141"/>
    </source>
</evidence>
<sequence>MSPLPTSASPACPDENALAGFASGVLPPGDVPAMAAHLDVCEDCRALVAAVAAESSAPNPGGLSQGPTRLDSRVPSPEGEKPGVAGELLLEGTRLGPYVLRELLGVGGMGVVYAAEDPRLERRVAVKLLRPLREGIEGENRVRLSREAQAMARLSHPNVLPVFELGSVDGRDYLAMEWVEGTTLAGWLRERERPWRDVLKLFLAAGAGLVAAHQQGLVHRDFKPANVLVGRDGRPRVTDFGLARRWRREESDARAAAEVSTTTLSLATDQEETALTREGTTPGTPAYMSPEQRQGRAVDARSDQYSFCVALYEALHGERPDRSSKRTSVEARGKKGPRLPAHVRAALARGLASEPEARHPSMEALLQALSGPSPVSKKWLGVMALVLVVLLGAGTWARAWLQPEFAPKESEAFLSEVESARKASGNVFFPMLLGEARKLELPGLSRVAIGRSDLVEIQSVENGLLLTPLSSGATHLLVWTRDGKRGLYTVSVTSP</sequence>
<dbReference type="Pfam" id="PF00069">
    <property type="entry name" value="Pkinase"/>
    <property type="match status" value="1"/>
</dbReference>
<evidence type="ECO:0000256" key="6">
    <source>
        <dbReference type="SAM" id="MobiDB-lite"/>
    </source>
</evidence>
<reference evidence="8 9" key="1">
    <citation type="submission" date="2019-06" db="EMBL/GenBank/DDBJ databases">
        <authorList>
            <person name="Livingstone P."/>
            <person name="Whitworth D."/>
        </authorList>
    </citation>
    <scope>NUCLEOTIDE SEQUENCE [LARGE SCALE GENOMIC DNA]</scope>
    <source>
        <strain evidence="8 9">AM401</strain>
    </source>
</reference>
<dbReference type="InterPro" id="IPR017441">
    <property type="entry name" value="Protein_kinase_ATP_BS"/>
</dbReference>
<keyword evidence="4 5" id="KW-0067">ATP-binding</keyword>
<dbReference type="EMBL" id="VIFM01000023">
    <property type="protein sequence ID" value="TQF16493.1"/>
    <property type="molecule type" value="Genomic_DNA"/>
</dbReference>
<protein>
    <submittedName>
        <fullName evidence="8">Protein kinase</fullName>
    </submittedName>
</protein>
<dbReference type="InterPro" id="IPR008271">
    <property type="entry name" value="Ser/Thr_kinase_AS"/>
</dbReference>
<feature type="domain" description="Protein kinase" evidence="7">
    <location>
        <begin position="98"/>
        <end position="380"/>
    </location>
</feature>
<dbReference type="GO" id="GO:0004674">
    <property type="term" value="F:protein serine/threonine kinase activity"/>
    <property type="evidence" value="ECO:0007669"/>
    <property type="project" value="TreeGrafter"/>
</dbReference>
<evidence type="ECO:0000256" key="3">
    <source>
        <dbReference type="ARBA" id="ARBA00022777"/>
    </source>
</evidence>
<evidence type="ECO:0000256" key="4">
    <source>
        <dbReference type="ARBA" id="ARBA00022840"/>
    </source>
</evidence>
<accession>A0A540X5I0</accession>
<dbReference type="InterPro" id="IPR000719">
    <property type="entry name" value="Prot_kinase_dom"/>
</dbReference>
<dbReference type="CDD" id="cd14014">
    <property type="entry name" value="STKc_PknB_like"/>
    <property type="match status" value="1"/>
</dbReference>
<dbReference type="InterPro" id="IPR032789">
    <property type="entry name" value="T2SS-T3SS_pil_N"/>
</dbReference>
<dbReference type="Gene3D" id="3.30.200.20">
    <property type="entry name" value="Phosphorylase Kinase, domain 1"/>
    <property type="match status" value="1"/>
</dbReference>
<dbReference type="Gene3D" id="1.10.10.1320">
    <property type="entry name" value="Anti-sigma factor, zinc-finger domain"/>
    <property type="match status" value="1"/>
</dbReference>
<dbReference type="Proteomes" id="UP000315369">
    <property type="component" value="Unassembled WGS sequence"/>
</dbReference>
<dbReference type="InterPro" id="IPR041916">
    <property type="entry name" value="Anti_sigma_zinc_sf"/>
</dbReference>
<dbReference type="Gene3D" id="1.10.510.10">
    <property type="entry name" value="Transferase(Phosphotransferase) domain 1"/>
    <property type="match status" value="1"/>
</dbReference>
<feature type="binding site" evidence="5">
    <location>
        <position position="127"/>
    </location>
    <ligand>
        <name>ATP</name>
        <dbReference type="ChEBI" id="CHEBI:30616"/>
    </ligand>
</feature>
<dbReference type="SUPFAM" id="SSF56112">
    <property type="entry name" value="Protein kinase-like (PK-like)"/>
    <property type="match status" value="1"/>
</dbReference>
<evidence type="ECO:0000256" key="1">
    <source>
        <dbReference type="ARBA" id="ARBA00022679"/>
    </source>
</evidence>
<comment type="caution">
    <text evidence="8">The sequence shown here is derived from an EMBL/GenBank/DDBJ whole genome shotgun (WGS) entry which is preliminary data.</text>
</comment>
<evidence type="ECO:0000256" key="2">
    <source>
        <dbReference type="ARBA" id="ARBA00022741"/>
    </source>
</evidence>
<dbReference type="PANTHER" id="PTHR43289:SF34">
    <property type="entry name" value="SERINE_THREONINE-PROTEIN KINASE YBDM-RELATED"/>
    <property type="match status" value="1"/>
</dbReference>
<evidence type="ECO:0000313" key="9">
    <source>
        <dbReference type="Proteomes" id="UP000315369"/>
    </source>
</evidence>
<feature type="region of interest" description="Disordered" evidence="6">
    <location>
        <begin position="267"/>
        <end position="295"/>
    </location>
</feature>
<dbReference type="Pfam" id="PF13629">
    <property type="entry name" value="T2SS-T3SS_pil_N"/>
    <property type="match status" value="1"/>
</dbReference>
<keyword evidence="9" id="KW-1185">Reference proteome</keyword>
<gene>
    <name evidence="8" type="ORF">FJV41_08345</name>
</gene>
<dbReference type="PROSITE" id="PS00108">
    <property type="entry name" value="PROTEIN_KINASE_ST"/>
    <property type="match status" value="1"/>
</dbReference>
<dbReference type="OrthoDB" id="9801841at2"/>